<dbReference type="Proteomes" id="UP001157974">
    <property type="component" value="Unassembled WGS sequence"/>
</dbReference>
<evidence type="ECO:0000313" key="1">
    <source>
        <dbReference type="EMBL" id="KAJ8901486.1"/>
    </source>
</evidence>
<keyword evidence="2" id="KW-1185">Reference proteome</keyword>
<gene>
    <name evidence="1" type="ORF">NDN08_007332</name>
</gene>
<sequence>MLVCDSAGYGFSLLNLGFAIAPDLICQGFTSSLSGPCRWLLECLVYVRFGVSSEERFPPAQRCLSSIVCDHLRVGSGACRFVHSGVKSHASLAAERVHIFEVVLLAGLRPGAFLYA</sequence>
<comment type="caution">
    <text evidence="1">The sequence shown here is derived from an EMBL/GenBank/DDBJ whole genome shotgun (WGS) entry which is preliminary data.</text>
</comment>
<evidence type="ECO:0000313" key="2">
    <source>
        <dbReference type="Proteomes" id="UP001157974"/>
    </source>
</evidence>
<reference evidence="1 2" key="1">
    <citation type="journal article" date="2023" name="Nat. Commun.">
        <title>Origin of minicircular mitochondrial genomes in red algae.</title>
        <authorList>
            <person name="Lee Y."/>
            <person name="Cho C.H."/>
            <person name="Lee Y.M."/>
            <person name="Park S.I."/>
            <person name="Yang J.H."/>
            <person name="West J.A."/>
            <person name="Bhattacharya D."/>
            <person name="Yoon H.S."/>
        </authorList>
    </citation>
    <scope>NUCLEOTIDE SEQUENCE [LARGE SCALE GENOMIC DNA]</scope>
    <source>
        <strain evidence="1 2">CCMP1338</strain>
        <tissue evidence="1">Whole cell</tissue>
    </source>
</reference>
<protein>
    <submittedName>
        <fullName evidence="1">Uncharacterized protein</fullName>
    </submittedName>
</protein>
<proteinExistence type="predicted"/>
<dbReference type="EMBL" id="JAMWBK010000011">
    <property type="protein sequence ID" value="KAJ8901486.1"/>
    <property type="molecule type" value="Genomic_DNA"/>
</dbReference>
<organism evidence="1 2">
    <name type="scientific">Rhodosorus marinus</name>
    <dbReference type="NCBI Taxonomy" id="101924"/>
    <lineage>
        <taxon>Eukaryota</taxon>
        <taxon>Rhodophyta</taxon>
        <taxon>Stylonematophyceae</taxon>
        <taxon>Stylonematales</taxon>
        <taxon>Stylonemataceae</taxon>
        <taxon>Rhodosorus</taxon>
    </lineage>
</organism>
<dbReference type="AlphaFoldDB" id="A0AAV8UJ64"/>
<accession>A0AAV8UJ64</accession>
<name>A0AAV8UJ64_9RHOD</name>